<accession>N8Y8N2</accession>
<sequence length="52" mass="5493">MTEQTESLTLTNKTQTGITITLGLSMLLASLGTSIANIALPTLAEVFLLPFI</sequence>
<dbReference type="Proteomes" id="UP000013148">
    <property type="component" value="Unassembled WGS sequence"/>
</dbReference>
<reference evidence="2 3" key="1">
    <citation type="submission" date="2013-02" db="EMBL/GenBank/DDBJ databases">
        <title>The Genome Sequence of Acinetobacter guillouiae NIPH 991.</title>
        <authorList>
            <consortium name="The Broad Institute Genome Sequencing Platform"/>
            <consortium name="The Broad Institute Genome Sequencing Center for Infectious Disease"/>
            <person name="Cerqueira G."/>
            <person name="Feldgarden M."/>
            <person name="Courvalin P."/>
            <person name="Perichon B."/>
            <person name="Grillot-Courvalin C."/>
            <person name="Clermont D."/>
            <person name="Rocha E."/>
            <person name="Yoon E.-J."/>
            <person name="Nemec A."/>
            <person name="Walker B."/>
            <person name="Young S.K."/>
            <person name="Zeng Q."/>
            <person name="Gargeya S."/>
            <person name="Fitzgerald M."/>
            <person name="Haas B."/>
            <person name="Abouelleil A."/>
            <person name="Alvarado L."/>
            <person name="Arachchi H.M."/>
            <person name="Berlin A.M."/>
            <person name="Chapman S.B."/>
            <person name="Dewar J."/>
            <person name="Goldberg J."/>
            <person name="Griggs A."/>
            <person name="Gujja S."/>
            <person name="Hansen M."/>
            <person name="Howarth C."/>
            <person name="Imamovic A."/>
            <person name="Larimer J."/>
            <person name="McCowan C."/>
            <person name="Murphy C."/>
            <person name="Neiman D."/>
            <person name="Pearson M."/>
            <person name="Priest M."/>
            <person name="Roberts A."/>
            <person name="Saif S."/>
            <person name="Shea T."/>
            <person name="Sisk P."/>
            <person name="Sykes S."/>
            <person name="Wortman J."/>
            <person name="Nusbaum C."/>
            <person name="Birren B."/>
        </authorList>
    </citation>
    <scope>NUCLEOTIDE SEQUENCE [LARGE SCALE GENOMIC DNA]</scope>
    <source>
        <strain evidence="2 3">NIPH 991</strain>
    </source>
</reference>
<evidence type="ECO:0000313" key="2">
    <source>
        <dbReference type="EMBL" id="ENV15700.1"/>
    </source>
</evidence>
<evidence type="ECO:0000256" key="1">
    <source>
        <dbReference type="SAM" id="Phobius"/>
    </source>
</evidence>
<keyword evidence="1" id="KW-0812">Transmembrane</keyword>
<dbReference type="AlphaFoldDB" id="N8Y8N2"/>
<dbReference type="PATRIC" id="fig|1217656.3.peg.3510"/>
<proteinExistence type="predicted"/>
<comment type="caution">
    <text evidence="2">The sequence shown here is derived from an EMBL/GenBank/DDBJ whole genome shotgun (WGS) entry which is preliminary data.</text>
</comment>
<organism evidence="2 3">
    <name type="scientific">Acinetobacter guillouiae NIPH 991</name>
    <dbReference type="NCBI Taxonomy" id="1217656"/>
    <lineage>
        <taxon>Bacteria</taxon>
        <taxon>Pseudomonadati</taxon>
        <taxon>Pseudomonadota</taxon>
        <taxon>Gammaproteobacteria</taxon>
        <taxon>Moraxellales</taxon>
        <taxon>Moraxellaceae</taxon>
        <taxon>Acinetobacter</taxon>
    </lineage>
</organism>
<keyword evidence="1" id="KW-1133">Transmembrane helix</keyword>
<gene>
    <name evidence="2" type="ORF">F964_03562</name>
</gene>
<protein>
    <recommendedName>
        <fullName evidence="4">Major facilitator superfamily (MFS) profile domain-containing protein</fullName>
    </recommendedName>
</protein>
<feature type="transmembrane region" description="Helical" evidence="1">
    <location>
        <begin position="20"/>
        <end position="40"/>
    </location>
</feature>
<keyword evidence="3" id="KW-1185">Reference proteome</keyword>
<name>N8Y8N2_ACIGI</name>
<dbReference type="EMBL" id="APPJ01000013">
    <property type="protein sequence ID" value="ENV15700.1"/>
    <property type="molecule type" value="Genomic_DNA"/>
</dbReference>
<keyword evidence="1" id="KW-0472">Membrane</keyword>
<evidence type="ECO:0000313" key="3">
    <source>
        <dbReference type="Proteomes" id="UP000013148"/>
    </source>
</evidence>
<evidence type="ECO:0008006" key="4">
    <source>
        <dbReference type="Google" id="ProtNLM"/>
    </source>
</evidence>
<dbReference type="HOGENOM" id="CLU_3075702_0_0_6"/>